<dbReference type="KEGG" id="pacs:FAZ98_27010"/>
<evidence type="ECO:0000313" key="3">
    <source>
        <dbReference type="Proteomes" id="UP000433577"/>
    </source>
</evidence>
<dbReference type="InterPro" id="IPR011990">
    <property type="entry name" value="TPR-like_helical_dom_sf"/>
</dbReference>
<gene>
    <name evidence="2" type="ORF">FAZ98_27010</name>
</gene>
<dbReference type="OrthoDB" id="9128660at2"/>
<dbReference type="SUPFAM" id="SSF48452">
    <property type="entry name" value="TPR-like"/>
    <property type="match status" value="1"/>
</dbReference>
<feature type="region of interest" description="Disordered" evidence="1">
    <location>
        <begin position="50"/>
        <end position="82"/>
    </location>
</feature>
<proteinExistence type="predicted"/>
<accession>A0A7Z2GP84</accession>
<dbReference type="Proteomes" id="UP000433577">
    <property type="component" value="Chromosome 3"/>
</dbReference>
<feature type="compositionally biased region" description="Polar residues" evidence="1">
    <location>
        <begin position="156"/>
        <end position="171"/>
    </location>
</feature>
<feature type="region of interest" description="Disordered" evidence="1">
    <location>
        <begin position="231"/>
        <end position="260"/>
    </location>
</feature>
<feature type="region of interest" description="Disordered" evidence="1">
    <location>
        <begin position="363"/>
        <end position="384"/>
    </location>
</feature>
<name>A0A7Z2GP84_9BURK</name>
<keyword evidence="3" id="KW-1185">Reference proteome</keyword>
<evidence type="ECO:0000313" key="2">
    <source>
        <dbReference type="EMBL" id="QGZ65413.1"/>
    </source>
</evidence>
<dbReference type="AlphaFoldDB" id="A0A7Z2GP84"/>
<dbReference type="EMBL" id="CP046915">
    <property type="protein sequence ID" value="QGZ65413.1"/>
    <property type="molecule type" value="Genomic_DNA"/>
</dbReference>
<organism evidence="2 3">
    <name type="scientific">Paraburkholderia acidisoli</name>
    <dbReference type="NCBI Taxonomy" id="2571748"/>
    <lineage>
        <taxon>Bacteria</taxon>
        <taxon>Pseudomonadati</taxon>
        <taxon>Pseudomonadota</taxon>
        <taxon>Betaproteobacteria</taxon>
        <taxon>Burkholderiales</taxon>
        <taxon>Burkholderiaceae</taxon>
        <taxon>Paraburkholderia</taxon>
    </lineage>
</organism>
<feature type="region of interest" description="Disordered" evidence="1">
    <location>
        <begin position="152"/>
        <end position="192"/>
    </location>
</feature>
<reference evidence="2 3" key="1">
    <citation type="submission" date="2019-12" db="EMBL/GenBank/DDBJ databases">
        <title>Paraburkholderia acidiphila 7Q-K02 sp. nov and Paraburkholderia acidisoli DHF22 sp. nov., two strains isolated from forest soil.</title>
        <authorList>
            <person name="Gao Z."/>
            <person name="Qiu L."/>
        </authorList>
    </citation>
    <scope>NUCLEOTIDE SEQUENCE [LARGE SCALE GENOMIC DNA]</scope>
    <source>
        <strain evidence="2 3">DHF22</strain>
    </source>
</reference>
<sequence length="384" mass="39450">MKAPLIFCPHCGTNQLGPTSAPAAGVPAAGIPAHAAASTASVGAAASEIPGMTPREPVWREPSSQWREPPQPQPAHGGNAAAARAGEPLFRSAFYPDDYSPQPEPNYMRRRQWSAWGSSREALYAVGAVAIVAAVVAAFMAMNRDDASIGAPLNNAPASTQSSPQDAVQSQDDSRVATGAVGDPLASKSAPPPMLPAAPAVAAAPAPAPSVAVAPPSVATVTVPAAPAAQPRVTNAAVAPSAELAPTRVPPDDNARSAKSGGYAHADLARNLSIAHAGLDKDNLSLARSAVNRVLSEQPRNGDAQQMQQDLTSRESDRDALLGYARLCARQQNWTCAWQNAGHALTIDSSSQDARSLLAQAMAEQGSVATPPQPDVPAVPAMRQ</sequence>
<dbReference type="Gene3D" id="1.25.40.10">
    <property type="entry name" value="Tetratricopeptide repeat domain"/>
    <property type="match status" value="1"/>
</dbReference>
<evidence type="ECO:0000256" key="1">
    <source>
        <dbReference type="SAM" id="MobiDB-lite"/>
    </source>
</evidence>
<protein>
    <submittedName>
        <fullName evidence="2">Uncharacterized protein</fullName>
    </submittedName>
</protein>
<dbReference type="RefSeq" id="WP_158955823.1">
    <property type="nucleotide sequence ID" value="NZ_CP046915.1"/>
</dbReference>